<dbReference type="AlphaFoldDB" id="A0A836G442"/>
<dbReference type="KEGG" id="lenr:94168525"/>
<comment type="caution">
    <text evidence="1">The sequence shown here is derived from an EMBL/GenBank/DDBJ whole genome shotgun (WGS) entry which is preliminary data.</text>
</comment>
<protein>
    <submittedName>
        <fullName evidence="1">Uncharacterized protein</fullName>
    </submittedName>
</protein>
<keyword evidence="2" id="KW-1185">Reference proteome</keyword>
<dbReference type="RefSeq" id="XP_067689118.1">
    <property type="nucleotide sequence ID" value="XM_067833015.1"/>
</dbReference>
<dbReference type="OrthoDB" id="10029243at2759"/>
<sequence length="89" mass="9329">MMPRPAKPVSFGSVTPLSACPVEDSEGIDLRDSSRLLDAPPSHPWVHGSPQVATVSAATPPLVHNAAGDLLGVEEPDKYAAQRALFRGS</sequence>
<dbReference type="Proteomes" id="UP000674179">
    <property type="component" value="Chromosome 35"/>
</dbReference>
<evidence type="ECO:0000313" key="1">
    <source>
        <dbReference type="EMBL" id="KAG5467596.1"/>
    </source>
</evidence>
<dbReference type="GeneID" id="94168525"/>
<reference evidence="1 2" key="1">
    <citation type="submission" date="2021-02" db="EMBL/GenBank/DDBJ databases">
        <title>Leishmania (Mundinia) enrietti genome sequencing and assembly.</title>
        <authorList>
            <person name="Almutairi H."/>
            <person name="Gatherer D."/>
        </authorList>
    </citation>
    <scope>NUCLEOTIDE SEQUENCE [LARGE SCALE GENOMIC DNA]</scope>
    <source>
        <strain evidence="1">CUR178</strain>
    </source>
</reference>
<accession>A0A836G442</accession>
<organism evidence="1 2">
    <name type="scientific">Leishmania enriettii</name>
    <dbReference type="NCBI Taxonomy" id="5663"/>
    <lineage>
        <taxon>Eukaryota</taxon>
        <taxon>Discoba</taxon>
        <taxon>Euglenozoa</taxon>
        <taxon>Kinetoplastea</taxon>
        <taxon>Metakinetoplastina</taxon>
        <taxon>Trypanosomatida</taxon>
        <taxon>Trypanosomatidae</taxon>
        <taxon>Leishmaniinae</taxon>
        <taxon>Leishmania</taxon>
    </lineage>
</organism>
<name>A0A836G442_LEIEN</name>
<proteinExistence type="predicted"/>
<dbReference type="EMBL" id="JAFHKP010000035">
    <property type="protein sequence ID" value="KAG5467596.1"/>
    <property type="molecule type" value="Genomic_DNA"/>
</dbReference>
<gene>
    <name evidence="1" type="ORF">CUR178_01240</name>
</gene>
<evidence type="ECO:0000313" key="2">
    <source>
        <dbReference type="Proteomes" id="UP000674179"/>
    </source>
</evidence>